<sequence length="317" mass="34490">MSDPQHITLDSPRSIANIYLHERKDFDVVLGQIEERVELMRAWDIQPGENVLEIGCGQGDCTVTLAAAVGEKGTVTAIDPARLDYGERHVADANACPHWSSRLTNAGSPYNLGQAQAHLLASPLGGRMKFVKADPLAFLKDTSEMYDTAVLAHCIYYFASPSVFSAILWALAPRVKRICLAEYALTASDPRAVPHVLAALTHASLQCRIPHSESNVRTVLSPRAMRAAAKGVGLHLVKESTIVPPEKMYDGRWEVSTVVGQAYGSKIEVVVKDARERAAVVALRDSVRAAVDALKMKGEKVHTMDVWIATYLPPSGI</sequence>
<accession>A0A401GR13</accession>
<evidence type="ECO:0008006" key="3">
    <source>
        <dbReference type="Google" id="ProtNLM"/>
    </source>
</evidence>
<dbReference type="AlphaFoldDB" id="A0A401GR13"/>
<dbReference type="OrthoDB" id="8300214at2759"/>
<reference evidence="1 2" key="1">
    <citation type="journal article" date="2018" name="Sci. Rep.">
        <title>Genome sequence of the cauliflower mushroom Sparassis crispa (Hanabiratake) and its association with beneficial usage.</title>
        <authorList>
            <person name="Kiyama R."/>
            <person name="Furutani Y."/>
            <person name="Kawaguchi K."/>
            <person name="Nakanishi T."/>
        </authorList>
    </citation>
    <scope>NUCLEOTIDE SEQUENCE [LARGE SCALE GENOMIC DNA]</scope>
</reference>
<proteinExistence type="predicted"/>
<dbReference type="STRING" id="139825.A0A401GR13"/>
<dbReference type="EMBL" id="BFAD01000006">
    <property type="protein sequence ID" value="GBE84691.1"/>
    <property type="molecule type" value="Genomic_DNA"/>
</dbReference>
<dbReference type="InParanoid" id="A0A401GR13"/>
<dbReference type="Pfam" id="PF13489">
    <property type="entry name" value="Methyltransf_23"/>
    <property type="match status" value="1"/>
</dbReference>
<dbReference type="SUPFAM" id="SSF53335">
    <property type="entry name" value="S-adenosyl-L-methionine-dependent methyltransferases"/>
    <property type="match status" value="1"/>
</dbReference>
<dbReference type="Proteomes" id="UP000287166">
    <property type="component" value="Unassembled WGS sequence"/>
</dbReference>
<protein>
    <recommendedName>
        <fullName evidence="3">Methyltransferase domain-containing protein</fullName>
    </recommendedName>
</protein>
<organism evidence="1 2">
    <name type="scientific">Sparassis crispa</name>
    <dbReference type="NCBI Taxonomy" id="139825"/>
    <lineage>
        <taxon>Eukaryota</taxon>
        <taxon>Fungi</taxon>
        <taxon>Dikarya</taxon>
        <taxon>Basidiomycota</taxon>
        <taxon>Agaricomycotina</taxon>
        <taxon>Agaricomycetes</taxon>
        <taxon>Polyporales</taxon>
        <taxon>Sparassidaceae</taxon>
        <taxon>Sparassis</taxon>
    </lineage>
</organism>
<comment type="caution">
    <text evidence="1">The sequence shown here is derived from an EMBL/GenBank/DDBJ whole genome shotgun (WGS) entry which is preliminary data.</text>
</comment>
<dbReference type="GeneID" id="38781608"/>
<dbReference type="Gene3D" id="3.40.50.150">
    <property type="entry name" value="Vaccinia Virus protein VP39"/>
    <property type="match status" value="1"/>
</dbReference>
<keyword evidence="2" id="KW-1185">Reference proteome</keyword>
<evidence type="ECO:0000313" key="2">
    <source>
        <dbReference type="Proteomes" id="UP000287166"/>
    </source>
</evidence>
<gene>
    <name evidence="1" type="ORF">SCP_0606700</name>
</gene>
<dbReference type="InterPro" id="IPR029063">
    <property type="entry name" value="SAM-dependent_MTases_sf"/>
</dbReference>
<name>A0A401GR13_9APHY</name>
<evidence type="ECO:0000313" key="1">
    <source>
        <dbReference type="EMBL" id="GBE84691.1"/>
    </source>
</evidence>
<dbReference type="RefSeq" id="XP_027615604.1">
    <property type="nucleotide sequence ID" value="XM_027759803.1"/>
</dbReference>